<keyword evidence="5 8" id="KW-0067">ATP-binding</keyword>
<evidence type="ECO:0000256" key="4">
    <source>
        <dbReference type="ARBA" id="ARBA00022777"/>
    </source>
</evidence>
<comment type="catalytic activity">
    <reaction evidence="6 8">
        <text>dCMP + ATP = dCDP + ADP</text>
        <dbReference type="Rhea" id="RHEA:25094"/>
        <dbReference type="ChEBI" id="CHEBI:30616"/>
        <dbReference type="ChEBI" id="CHEBI:57566"/>
        <dbReference type="ChEBI" id="CHEBI:58593"/>
        <dbReference type="ChEBI" id="CHEBI:456216"/>
        <dbReference type="EC" id="2.7.4.25"/>
    </reaction>
</comment>
<dbReference type="HAMAP" id="MF_00238">
    <property type="entry name" value="Cytidyl_kinase_type1"/>
    <property type="match status" value="1"/>
</dbReference>
<dbReference type="Proteomes" id="UP000253319">
    <property type="component" value="Unassembled WGS sequence"/>
</dbReference>
<dbReference type="SUPFAM" id="SSF52540">
    <property type="entry name" value="P-loop containing nucleoside triphosphate hydrolases"/>
    <property type="match status" value="1"/>
</dbReference>
<dbReference type="Gene3D" id="3.40.50.300">
    <property type="entry name" value="P-loop containing nucleotide triphosphate hydrolases"/>
    <property type="match status" value="1"/>
</dbReference>
<evidence type="ECO:0000256" key="1">
    <source>
        <dbReference type="ARBA" id="ARBA00009427"/>
    </source>
</evidence>
<organism evidence="10 11">
    <name type="scientific">Flavobacterium tibetense</name>
    <dbReference type="NCBI Taxonomy" id="2233533"/>
    <lineage>
        <taxon>Bacteria</taxon>
        <taxon>Pseudomonadati</taxon>
        <taxon>Bacteroidota</taxon>
        <taxon>Flavobacteriia</taxon>
        <taxon>Flavobacteriales</taxon>
        <taxon>Flavobacteriaceae</taxon>
        <taxon>Flavobacterium</taxon>
    </lineage>
</organism>
<dbReference type="GO" id="GO:0005524">
    <property type="term" value="F:ATP binding"/>
    <property type="evidence" value="ECO:0007669"/>
    <property type="project" value="UniProtKB-UniRule"/>
</dbReference>
<dbReference type="AlphaFoldDB" id="A0A365NYV0"/>
<dbReference type="OrthoDB" id="9807434at2"/>
<evidence type="ECO:0000256" key="7">
    <source>
        <dbReference type="ARBA" id="ARBA00048478"/>
    </source>
</evidence>
<dbReference type="InterPro" id="IPR003136">
    <property type="entry name" value="Cytidylate_kin"/>
</dbReference>
<comment type="caution">
    <text evidence="10">The sequence shown here is derived from an EMBL/GenBank/DDBJ whole genome shotgun (WGS) entry which is preliminary data.</text>
</comment>
<feature type="domain" description="Cytidylate kinase" evidence="9">
    <location>
        <begin position="6"/>
        <end position="224"/>
    </location>
</feature>
<dbReference type="InterPro" id="IPR011994">
    <property type="entry name" value="Cytidylate_kinase_dom"/>
</dbReference>
<dbReference type="GO" id="GO:0005829">
    <property type="term" value="C:cytosol"/>
    <property type="evidence" value="ECO:0007669"/>
    <property type="project" value="TreeGrafter"/>
</dbReference>
<reference evidence="10 11" key="1">
    <citation type="submission" date="2018-06" db="EMBL/GenBank/DDBJ databases">
        <title>Flavobacterium tibetense sp. nov., isolated from a wetland YonghuCo on Tibetan Plateau.</title>
        <authorList>
            <person name="Xing P."/>
            <person name="Phurbu D."/>
            <person name="Lu H."/>
        </authorList>
    </citation>
    <scope>NUCLEOTIDE SEQUENCE [LARGE SCALE GENOMIC DNA]</scope>
    <source>
        <strain evidence="10 11">YH5</strain>
    </source>
</reference>
<dbReference type="EC" id="2.7.4.25" evidence="8"/>
<dbReference type="EMBL" id="QLST01000021">
    <property type="protein sequence ID" value="RBA27390.1"/>
    <property type="molecule type" value="Genomic_DNA"/>
</dbReference>
<accession>A0A365NYV0</accession>
<feature type="binding site" evidence="8">
    <location>
        <begin position="10"/>
        <end position="18"/>
    </location>
    <ligand>
        <name>ATP</name>
        <dbReference type="ChEBI" id="CHEBI:30616"/>
    </ligand>
</feature>
<dbReference type="RefSeq" id="WP_113989972.1">
    <property type="nucleotide sequence ID" value="NZ_QLST01000021.1"/>
</dbReference>
<keyword evidence="4 8" id="KW-0418">Kinase</keyword>
<dbReference type="PANTHER" id="PTHR21299:SF2">
    <property type="entry name" value="CYTIDYLATE KINASE"/>
    <property type="match status" value="1"/>
</dbReference>
<keyword evidence="11" id="KW-1185">Reference proteome</keyword>
<protein>
    <recommendedName>
        <fullName evidence="8">Cytidylate kinase</fullName>
        <shortName evidence="8">CK</shortName>
        <ecNumber evidence="8">2.7.4.25</ecNumber>
    </recommendedName>
    <alternativeName>
        <fullName evidence="8">Cytidine monophosphate kinase</fullName>
        <shortName evidence="8">CMP kinase</shortName>
    </alternativeName>
</protein>
<sequence>MKKITIAIDGFSSTGKSTLAKQLATKLGYVYVDTGAMYRAVTYYMMQNGWVTDNALDKEAIVNALPNVKLHFQFNAELGFAEMYLNGVCVEQEIRTLEVSRFVSKIAEISEVRAKLVEQQQEMGKEKAIVMDGRDIGTVVFPDAELKLFMTASAETRAKRRFDELVEKGQHVTFAEVLQNVQERDYIDTNREDSPLVKASSAIEIDNSSMSKTEQFELVLQMVQDVVNR</sequence>
<proteinExistence type="inferred from homology"/>
<evidence type="ECO:0000313" key="10">
    <source>
        <dbReference type="EMBL" id="RBA27390.1"/>
    </source>
</evidence>
<gene>
    <name evidence="8" type="primary">cmk</name>
    <name evidence="10" type="ORF">DPN68_12455</name>
</gene>
<keyword evidence="2 8" id="KW-0808">Transferase</keyword>
<dbReference type="Pfam" id="PF02224">
    <property type="entry name" value="Cytidylate_kin"/>
    <property type="match status" value="1"/>
</dbReference>
<dbReference type="GO" id="GO:0036431">
    <property type="term" value="F:dCMP kinase activity"/>
    <property type="evidence" value="ECO:0007669"/>
    <property type="project" value="InterPro"/>
</dbReference>
<evidence type="ECO:0000313" key="11">
    <source>
        <dbReference type="Proteomes" id="UP000253319"/>
    </source>
</evidence>
<keyword evidence="3 8" id="KW-0547">Nucleotide-binding</keyword>
<dbReference type="GO" id="GO:0036430">
    <property type="term" value="F:CMP kinase activity"/>
    <property type="evidence" value="ECO:0007669"/>
    <property type="project" value="RHEA"/>
</dbReference>
<evidence type="ECO:0000256" key="3">
    <source>
        <dbReference type="ARBA" id="ARBA00022741"/>
    </source>
</evidence>
<name>A0A365NYV0_9FLAO</name>
<dbReference type="GO" id="GO:0015949">
    <property type="term" value="P:nucleobase-containing small molecule interconversion"/>
    <property type="evidence" value="ECO:0007669"/>
    <property type="project" value="TreeGrafter"/>
</dbReference>
<dbReference type="NCBIfam" id="TIGR00017">
    <property type="entry name" value="cmk"/>
    <property type="match status" value="1"/>
</dbReference>
<evidence type="ECO:0000256" key="8">
    <source>
        <dbReference type="HAMAP-Rule" id="MF_00238"/>
    </source>
</evidence>
<dbReference type="PANTHER" id="PTHR21299">
    <property type="entry name" value="CYTIDYLATE KINASE/PANTOATE-BETA-ALANINE LIGASE"/>
    <property type="match status" value="1"/>
</dbReference>
<evidence type="ECO:0000256" key="6">
    <source>
        <dbReference type="ARBA" id="ARBA00047615"/>
    </source>
</evidence>
<evidence type="ECO:0000256" key="2">
    <source>
        <dbReference type="ARBA" id="ARBA00022679"/>
    </source>
</evidence>
<comment type="catalytic activity">
    <reaction evidence="7 8">
        <text>CMP + ATP = CDP + ADP</text>
        <dbReference type="Rhea" id="RHEA:11600"/>
        <dbReference type="ChEBI" id="CHEBI:30616"/>
        <dbReference type="ChEBI" id="CHEBI:58069"/>
        <dbReference type="ChEBI" id="CHEBI:60377"/>
        <dbReference type="ChEBI" id="CHEBI:456216"/>
        <dbReference type="EC" id="2.7.4.25"/>
    </reaction>
</comment>
<comment type="similarity">
    <text evidence="1 8">Belongs to the cytidylate kinase family. Type 1 subfamily.</text>
</comment>
<dbReference type="InterPro" id="IPR027417">
    <property type="entry name" value="P-loop_NTPase"/>
</dbReference>
<dbReference type="CDD" id="cd02020">
    <property type="entry name" value="CMPK"/>
    <property type="match status" value="1"/>
</dbReference>
<comment type="subcellular location">
    <subcellularLocation>
        <location evidence="8">Cytoplasm</location>
    </subcellularLocation>
</comment>
<keyword evidence="8" id="KW-0963">Cytoplasm</keyword>
<dbReference type="GO" id="GO:0006220">
    <property type="term" value="P:pyrimidine nucleotide metabolic process"/>
    <property type="evidence" value="ECO:0007669"/>
    <property type="project" value="UniProtKB-UniRule"/>
</dbReference>
<evidence type="ECO:0000256" key="5">
    <source>
        <dbReference type="ARBA" id="ARBA00022840"/>
    </source>
</evidence>
<evidence type="ECO:0000259" key="9">
    <source>
        <dbReference type="Pfam" id="PF02224"/>
    </source>
</evidence>